<dbReference type="EMBL" id="PZQS01000003">
    <property type="protein sequence ID" value="PVD34128.1"/>
    <property type="molecule type" value="Genomic_DNA"/>
</dbReference>
<accession>A0A2T7PL35</accession>
<gene>
    <name evidence="1" type="ORF">C0Q70_05391</name>
</gene>
<comment type="caution">
    <text evidence="1">The sequence shown here is derived from an EMBL/GenBank/DDBJ whole genome shotgun (WGS) entry which is preliminary data.</text>
</comment>
<reference evidence="1 2" key="1">
    <citation type="submission" date="2018-04" db="EMBL/GenBank/DDBJ databases">
        <title>The genome of golden apple snail Pomacea canaliculata provides insight into stress tolerance and invasive adaptation.</title>
        <authorList>
            <person name="Liu C."/>
            <person name="Liu B."/>
            <person name="Ren Y."/>
            <person name="Zhang Y."/>
            <person name="Wang H."/>
            <person name="Li S."/>
            <person name="Jiang F."/>
            <person name="Yin L."/>
            <person name="Zhang G."/>
            <person name="Qian W."/>
            <person name="Fan W."/>
        </authorList>
    </citation>
    <scope>NUCLEOTIDE SEQUENCE [LARGE SCALE GENOMIC DNA]</scope>
    <source>
        <strain evidence="1">SZHN2017</strain>
        <tissue evidence="1">Muscle</tissue>
    </source>
</reference>
<evidence type="ECO:0000313" key="2">
    <source>
        <dbReference type="Proteomes" id="UP000245119"/>
    </source>
</evidence>
<organism evidence="1 2">
    <name type="scientific">Pomacea canaliculata</name>
    <name type="common">Golden apple snail</name>
    <dbReference type="NCBI Taxonomy" id="400727"/>
    <lineage>
        <taxon>Eukaryota</taxon>
        <taxon>Metazoa</taxon>
        <taxon>Spiralia</taxon>
        <taxon>Lophotrochozoa</taxon>
        <taxon>Mollusca</taxon>
        <taxon>Gastropoda</taxon>
        <taxon>Caenogastropoda</taxon>
        <taxon>Architaenioglossa</taxon>
        <taxon>Ampullarioidea</taxon>
        <taxon>Ampullariidae</taxon>
        <taxon>Pomacea</taxon>
    </lineage>
</organism>
<dbReference type="Proteomes" id="UP000245119">
    <property type="component" value="Linkage Group LG3"/>
</dbReference>
<sequence length="65" mass="7341">MCVCVRTRVFSCGACARRIDRCPSADTSSADEPDLADQSTRHVYFRDDFVLALWVLHTVRTVSPH</sequence>
<dbReference type="AlphaFoldDB" id="A0A2T7PL35"/>
<keyword evidence="2" id="KW-1185">Reference proteome</keyword>
<proteinExistence type="predicted"/>
<name>A0A2T7PL35_POMCA</name>
<protein>
    <submittedName>
        <fullName evidence="1">Uncharacterized protein</fullName>
    </submittedName>
</protein>
<evidence type="ECO:0000313" key="1">
    <source>
        <dbReference type="EMBL" id="PVD34128.1"/>
    </source>
</evidence>